<evidence type="ECO:0000313" key="15">
    <source>
        <dbReference type="EMBL" id="CAD9163289.1"/>
    </source>
</evidence>
<dbReference type="GO" id="GO:0098703">
    <property type="term" value="P:calcium ion import across plasma membrane"/>
    <property type="evidence" value="ECO:0007669"/>
    <property type="project" value="TreeGrafter"/>
</dbReference>
<evidence type="ECO:0000256" key="9">
    <source>
        <dbReference type="ARBA" id="ARBA00023065"/>
    </source>
</evidence>
<feature type="transmembrane region" description="Helical" evidence="13">
    <location>
        <begin position="240"/>
        <end position="266"/>
    </location>
</feature>
<keyword evidence="11" id="KW-0325">Glycoprotein</keyword>
<evidence type="ECO:0000256" key="13">
    <source>
        <dbReference type="SAM" id="Phobius"/>
    </source>
</evidence>
<dbReference type="InterPro" id="IPR050599">
    <property type="entry name" value="VDCC_alpha-1_subunit"/>
</dbReference>
<evidence type="ECO:0000256" key="2">
    <source>
        <dbReference type="ARBA" id="ARBA00022448"/>
    </source>
</evidence>
<organism evidence="15">
    <name type="scientific">Alexandrium catenella</name>
    <name type="common">Red tide dinoflagellate</name>
    <name type="synonym">Gonyaulax catenella</name>
    <dbReference type="NCBI Taxonomy" id="2925"/>
    <lineage>
        <taxon>Eukaryota</taxon>
        <taxon>Sar</taxon>
        <taxon>Alveolata</taxon>
        <taxon>Dinophyceae</taxon>
        <taxon>Gonyaulacales</taxon>
        <taxon>Pyrocystaceae</taxon>
        <taxon>Alexandrium</taxon>
    </lineage>
</organism>
<evidence type="ECO:0000256" key="1">
    <source>
        <dbReference type="ARBA" id="ARBA00004141"/>
    </source>
</evidence>
<dbReference type="PROSITE" id="PS00018">
    <property type="entry name" value="EF_HAND_1"/>
    <property type="match status" value="1"/>
</dbReference>
<proteinExistence type="predicted"/>
<keyword evidence="12" id="KW-0407">Ion channel</keyword>
<dbReference type="Gene3D" id="1.10.287.70">
    <property type="match status" value="1"/>
</dbReference>
<evidence type="ECO:0000256" key="3">
    <source>
        <dbReference type="ARBA" id="ARBA00022568"/>
    </source>
</evidence>
<dbReference type="GO" id="GO:0005891">
    <property type="term" value="C:voltage-gated calcium channel complex"/>
    <property type="evidence" value="ECO:0007669"/>
    <property type="project" value="TreeGrafter"/>
</dbReference>
<comment type="subcellular location">
    <subcellularLocation>
        <location evidence="1">Membrane</location>
        <topology evidence="1">Multi-pass membrane protein</topology>
    </subcellularLocation>
</comment>
<feature type="transmembrane region" description="Helical" evidence="13">
    <location>
        <begin position="31"/>
        <end position="54"/>
    </location>
</feature>
<keyword evidence="6" id="KW-0106">Calcium</keyword>
<feature type="transmembrane region" description="Helical" evidence="13">
    <location>
        <begin position="93"/>
        <end position="117"/>
    </location>
</feature>
<evidence type="ECO:0000256" key="10">
    <source>
        <dbReference type="ARBA" id="ARBA00023136"/>
    </source>
</evidence>
<dbReference type="EMBL" id="HBGE01066698">
    <property type="protein sequence ID" value="CAD9163289.1"/>
    <property type="molecule type" value="Transcribed_RNA"/>
</dbReference>
<evidence type="ECO:0000256" key="6">
    <source>
        <dbReference type="ARBA" id="ARBA00022837"/>
    </source>
</evidence>
<evidence type="ECO:0000256" key="11">
    <source>
        <dbReference type="ARBA" id="ARBA00023180"/>
    </source>
</evidence>
<feature type="domain" description="Ion transport" evidence="14">
    <location>
        <begin position="31"/>
        <end position="268"/>
    </location>
</feature>
<accession>A0A7S1RD50</accession>
<dbReference type="PANTHER" id="PTHR45628:SF7">
    <property type="entry name" value="VOLTAGE-DEPENDENT CALCIUM CHANNEL TYPE A SUBUNIT ALPHA-1"/>
    <property type="match status" value="1"/>
</dbReference>
<keyword evidence="3" id="KW-0109">Calcium transport</keyword>
<evidence type="ECO:0000256" key="5">
    <source>
        <dbReference type="ARBA" id="ARBA00022692"/>
    </source>
</evidence>
<evidence type="ECO:0000256" key="7">
    <source>
        <dbReference type="ARBA" id="ARBA00022882"/>
    </source>
</evidence>
<dbReference type="Gene3D" id="1.20.120.350">
    <property type="entry name" value="Voltage-gated potassium channels. Chain C"/>
    <property type="match status" value="1"/>
</dbReference>
<dbReference type="GO" id="GO:0008331">
    <property type="term" value="F:high voltage-gated calcium channel activity"/>
    <property type="evidence" value="ECO:0007669"/>
    <property type="project" value="TreeGrafter"/>
</dbReference>
<keyword evidence="9" id="KW-0406">Ion transport</keyword>
<keyword evidence="8 13" id="KW-1133">Transmembrane helix</keyword>
<reference evidence="15" key="1">
    <citation type="submission" date="2021-01" db="EMBL/GenBank/DDBJ databases">
        <authorList>
            <person name="Corre E."/>
            <person name="Pelletier E."/>
            <person name="Niang G."/>
            <person name="Scheremetjew M."/>
            <person name="Finn R."/>
            <person name="Kale V."/>
            <person name="Holt S."/>
            <person name="Cochrane G."/>
            <person name="Meng A."/>
            <person name="Brown T."/>
            <person name="Cohen L."/>
        </authorList>
    </citation>
    <scope>NUCLEOTIDE SEQUENCE</scope>
    <source>
        <strain evidence="15">OF101</strain>
    </source>
</reference>
<protein>
    <recommendedName>
        <fullName evidence="14">Ion transport domain-containing protein</fullName>
    </recommendedName>
</protein>
<dbReference type="InterPro" id="IPR005821">
    <property type="entry name" value="Ion_trans_dom"/>
</dbReference>
<keyword evidence="2" id="KW-0813">Transport</keyword>
<dbReference type="InterPro" id="IPR027359">
    <property type="entry name" value="Volt_channel_dom_sf"/>
</dbReference>
<keyword evidence="7" id="KW-0851">Voltage-gated channel</keyword>
<dbReference type="PANTHER" id="PTHR45628">
    <property type="entry name" value="VOLTAGE-DEPENDENT CALCIUM CHANNEL TYPE A SUBUNIT ALPHA-1"/>
    <property type="match status" value="1"/>
</dbReference>
<feature type="transmembrane region" description="Helical" evidence="13">
    <location>
        <begin position="60"/>
        <end position="81"/>
    </location>
</feature>
<feature type="transmembrane region" description="Helical" evidence="13">
    <location>
        <begin position="167"/>
        <end position="190"/>
    </location>
</feature>
<keyword evidence="10 13" id="KW-0472">Membrane</keyword>
<dbReference type="InterPro" id="IPR018247">
    <property type="entry name" value="EF_Hand_1_Ca_BS"/>
</dbReference>
<evidence type="ECO:0000259" key="14">
    <source>
        <dbReference type="Pfam" id="PF00520"/>
    </source>
</evidence>
<keyword evidence="4" id="KW-0107">Calcium channel</keyword>
<gene>
    <name evidence="15" type="ORF">ACAT0790_LOCUS40054</name>
</gene>
<keyword evidence="5 13" id="KW-0812">Transmembrane</keyword>
<dbReference type="AlphaFoldDB" id="A0A7S1RD50"/>
<sequence>MATRDLEIRERQGSVVLPAAALSDHAKIDRFINPFMCALVIVNCIMIGIATDIVPDSIGWVWMDLGFVIVYMAEVALKIWLLGARGFLRGREWGWNAFDCVIIGLAVVDLAVSFAFYGQDSESKPPSFIFVRLARITRFGRFVRLFQFKVFNELLVMLNGLVSALRTLAWAFVLLFFPIYTLGLLLTSLVGQASDASPLAKDAFGRLGHSMFMVFRCVTGDCTLANGTPVMPMLTQEFGWVYAVVYVLVLMLVTFGIFNLIMATFVDSALSTARRNESIRMRSRLNDRDREKALTSQLVHKLLKCHRRELPEEERLHLNDFEEVVYTTISKEVFDRAMSDEEAQDLLEELDVPEGDRTGLFDVLDADGGGTLQLDEIIGGIVKLRGDPRRSDVVHVGLVCRILQEQVARIGESIDAHVRGLKDDLEKLGLDRGIPPAGAIVVQRM</sequence>
<dbReference type="Pfam" id="PF00520">
    <property type="entry name" value="Ion_trans"/>
    <property type="match status" value="1"/>
</dbReference>
<evidence type="ECO:0000256" key="8">
    <source>
        <dbReference type="ARBA" id="ARBA00022989"/>
    </source>
</evidence>
<evidence type="ECO:0000256" key="12">
    <source>
        <dbReference type="ARBA" id="ARBA00023303"/>
    </source>
</evidence>
<name>A0A7S1RD50_ALECA</name>
<evidence type="ECO:0000256" key="4">
    <source>
        <dbReference type="ARBA" id="ARBA00022673"/>
    </source>
</evidence>
<dbReference type="SUPFAM" id="SSF81324">
    <property type="entry name" value="Voltage-gated potassium channels"/>
    <property type="match status" value="1"/>
</dbReference>